<proteinExistence type="predicted"/>
<organism evidence="1 2">
    <name type="scientific">Luteipulveratus flavus</name>
    <dbReference type="NCBI Taxonomy" id="3031728"/>
    <lineage>
        <taxon>Bacteria</taxon>
        <taxon>Bacillati</taxon>
        <taxon>Actinomycetota</taxon>
        <taxon>Actinomycetes</taxon>
        <taxon>Micrococcales</taxon>
        <taxon>Dermacoccaceae</taxon>
        <taxon>Luteipulveratus</taxon>
    </lineage>
</organism>
<evidence type="ECO:0000313" key="1">
    <source>
        <dbReference type="EMBL" id="MDF8264603.1"/>
    </source>
</evidence>
<dbReference type="Proteomes" id="UP001528912">
    <property type="component" value="Unassembled WGS sequence"/>
</dbReference>
<comment type="caution">
    <text evidence="1">The sequence shown here is derived from an EMBL/GenBank/DDBJ whole genome shotgun (WGS) entry which is preliminary data.</text>
</comment>
<dbReference type="RefSeq" id="WP_275237544.1">
    <property type="nucleotide sequence ID" value="NZ_JARFJC010000017.1"/>
</dbReference>
<dbReference type="Pfam" id="PF12686">
    <property type="entry name" value="DUF3800"/>
    <property type="match status" value="1"/>
</dbReference>
<accession>A0ABT6C6P2</accession>
<keyword evidence="2" id="KW-1185">Reference proteome</keyword>
<sequence>MGTVIDRPKVHVYVDETGDRGGSRESSPIFGMAAIVVDEAAAVAAREAVRLLRSDFKVPDSSVMSWKRHVKTHDRRRRAASVLAHVDGLRVCYVYALKSQLRSGSYRDDPQRFYNYLAFKTYKNSLWAARNMKGPEARVWTRFGHVRGHDHRTTEAYIRHQASLDPKVPFDMEQGLRWVSADVYLESQAADLFGGFLKAALWPEGEFGYVEPSYLLTVWARIKNSESCAIPLGLMSMPRNSIVAQNTWFPCGHCDKK</sequence>
<gene>
    <name evidence="1" type="ORF">P4R38_10145</name>
</gene>
<evidence type="ECO:0000313" key="2">
    <source>
        <dbReference type="Proteomes" id="UP001528912"/>
    </source>
</evidence>
<reference evidence="1 2" key="1">
    <citation type="submission" date="2023-03" db="EMBL/GenBank/DDBJ databases">
        <title>YIM 133296 draft genome.</title>
        <authorList>
            <person name="Xiong L."/>
        </authorList>
    </citation>
    <scope>NUCLEOTIDE SEQUENCE [LARGE SCALE GENOMIC DNA]</scope>
    <source>
        <strain evidence="1 2">YIM 133296</strain>
    </source>
</reference>
<protein>
    <submittedName>
        <fullName evidence="1">DUF3800 domain-containing protein</fullName>
    </submittedName>
</protein>
<dbReference type="EMBL" id="JAROAV010000028">
    <property type="protein sequence ID" value="MDF8264603.1"/>
    <property type="molecule type" value="Genomic_DNA"/>
</dbReference>
<dbReference type="InterPro" id="IPR024524">
    <property type="entry name" value="DUF3800"/>
</dbReference>
<name>A0ABT6C6P2_9MICO</name>